<name>A0A1H6HB84_CHRCI</name>
<dbReference type="STRING" id="680127.SAMN05421593_2101"/>
<reference evidence="2 3" key="1">
    <citation type="submission" date="2016-10" db="EMBL/GenBank/DDBJ databases">
        <authorList>
            <person name="de Groot N.N."/>
        </authorList>
    </citation>
    <scope>NUCLEOTIDE SEQUENCE [LARGE SCALE GENOMIC DNA]</scope>
    <source>
        <strain evidence="2 3">DSM 23031</strain>
    </source>
</reference>
<organism evidence="2 3">
    <name type="scientific">Chryseobacterium culicis</name>
    <dbReference type="NCBI Taxonomy" id="680127"/>
    <lineage>
        <taxon>Bacteria</taxon>
        <taxon>Pseudomonadati</taxon>
        <taxon>Bacteroidota</taxon>
        <taxon>Flavobacteriia</taxon>
        <taxon>Flavobacteriales</taxon>
        <taxon>Weeksellaceae</taxon>
        <taxon>Chryseobacterium group</taxon>
        <taxon>Chryseobacterium</taxon>
    </lineage>
</organism>
<dbReference type="Proteomes" id="UP000198561">
    <property type="component" value="Unassembled WGS sequence"/>
</dbReference>
<dbReference type="AlphaFoldDB" id="A0A1H6HB84"/>
<dbReference type="InterPro" id="IPR005901">
    <property type="entry name" value="GLPGLI"/>
</dbReference>
<dbReference type="NCBIfam" id="TIGR01200">
    <property type="entry name" value="GLPGLI"/>
    <property type="match status" value="1"/>
</dbReference>
<dbReference type="OrthoDB" id="1440774at2"/>
<feature type="region of interest" description="Disordered" evidence="1">
    <location>
        <begin position="225"/>
        <end position="245"/>
    </location>
</feature>
<dbReference type="EMBL" id="FNWQ01000002">
    <property type="protein sequence ID" value="SEH33051.1"/>
    <property type="molecule type" value="Genomic_DNA"/>
</dbReference>
<accession>A0A1H6HB84</accession>
<evidence type="ECO:0000313" key="2">
    <source>
        <dbReference type="EMBL" id="SEH33051.1"/>
    </source>
</evidence>
<dbReference type="RefSeq" id="WP_089692198.1">
    <property type="nucleotide sequence ID" value="NZ_FNWQ01000002.1"/>
</dbReference>
<dbReference type="Pfam" id="PF22252">
    <property type="entry name" value="PNGase_F-II_N"/>
    <property type="match status" value="1"/>
</dbReference>
<proteinExistence type="predicted"/>
<sequence length="260" mass="30521">MRTYFLILLLLPFGFVYSQKNDNSLSDIEVQYEYSFVRDTTDTDPSHRLKELMILDFNPNSSIYYSQQYMAVKKIFDQATVDAMNNKNVNINTGDLPKYKIGYTVYRKGSQIFVTANINKDFFTFENNYLSWDTNYTDVKTILGYKCNKATTKFNNRIYTAWYTKDIPISEGPYRFKGLTGLILEINDEKSYHAFKAIGIEKKQVEIKPLQKGVPATREQYLKKKEEFKSNPYPERKNLPKETRDKMIEAFKKDNNSIES</sequence>
<gene>
    <name evidence="2" type="ORF">SAMN05421593_2101</name>
</gene>
<evidence type="ECO:0000256" key="1">
    <source>
        <dbReference type="SAM" id="MobiDB-lite"/>
    </source>
</evidence>
<protein>
    <submittedName>
        <fullName evidence="2">GLPGLI family protein</fullName>
    </submittedName>
</protein>
<evidence type="ECO:0000313" key="3">
    <source>
        <dbReference type="Proteomes" id="UP000198561"/>
    </source>
</evidence>